<reference evidence="2 3" key="1">
    <citation type="submission" date="2021-06" db="EMBL/GenBank/DDBJ databases">
        <authorList>
            <person name="Kallberg Y."/>
            <person name="Tangrot J."/>
            <person name="Rosling A."/>
        </authorList>
    </citation>
    <scope>NUCLEOTIDE SEQUENCE [LARGE SCALE GENOMIC DNA]</scope>
    <source>
        <strain evidence="2 3">120-4 pot B 10/14</strain>
    </source>
</reference>
<comment type="caution">
    <text evidence="2">The sequence shown here is derived from an EMBL/GenBank/DDBJ whole genome shotgun (WGS) entry which is preliminary data.</text>
</comment>
<sequence length="298" mass="34528">RRKDLLLEAESSFIDYGIEEMEEQRKVQTEQMLIDIELYKENVSKVSMDLDSNNNQGKNKEVDPLQKANRNYINKNQDISTLSETHKRRKKEDSKSPMELDINSDQDEIKPEEKLDQRTENITSMEKNLTRERVRKNLTLWDIPNGTLAQQIRKNLSYYGRATVKGSKANGKSKAVYVEVESNLEPRIKQDAGKEKILTGSNAITINRERRFGKLKENFQVNEKKSIKNHGEYVGKRKMETGNKENHKPTSSLQEQLQVNTILYEILNRLELIKNRQTGNIKYGGNDLIGEHVAHPRS</sequence>
<feature type="compositionally biased region" description="Polar residues" evidence="1">
    <location>
        <begin position="68"/>
        <end position="83"/>
    </location>
</feature>
<dbReference type="Proteomes" id="UP000789901">
    <property type="component" value="Unassembled WGS sequence"/>
</dbReference>
<protein>
    <submittedName>
        <fullName evidence="2">37003_t:CDS:1</fullName>
    </submittedName>
</protein>
<feature type="non-terminal residue" evidence="2">
    <location>
        <position position="1"/>
    </location>
</feature>
<gene>
    <name evidence="2" type="ORF">GMARGA_LOCUS29612</name>
</gene>
<feature type="region of interest" description="Disordered" evidence="1">
    <location>
        <begin position="49"/>
        <end position="125"/>
    </location>
</feature>
<dbReference type="EMBL" id="CAJVQB010040195">
    <property type="protein sequence ID" value="CAG8828134.1"/>
    <property type="molecule type" value="Genomic_DNA"/>
</dbReference>
<feature type="compositionally biased region" description="Basic and acidic residues" evidence="1">
    <location>
        <begin position="107"/>
        <end position="119"/>
    </location>
</feature>
<organism evidence="2 3">
    <name type="scientific">Gigaspora margarita</name>
    <dbReference type="NCBI Taxonomy" id="4874"/>
    <lineage>
        <taxon>Eukaryota</taxon>
        <taxon>Fungi</taxon>
        <taxon>Fungi incertae sedis</taxon>
        <taxon>Mucoromycota</taxon>
        <taxon>Glomeromycotina</taxon>
        <taxon>Glomeromycetes</taxon>
        <taxon>Diversisporales</taxon>
        <taxon>Gigasporaceae</taxon>
        <taxon>Gigaspora</taxon>
    </lineage>
</organism>
<keyword evidence="3" id="KW-1185">Reference proteome</keyword>
<accession>A0ABN7WE72</accession>
<evidence type="ECO:0000256" key="1">
    <source>
        <dbReference type="SAM" id="MobiDB-lite"/>
    </source>
</evidence>
<proteinExistence type="predicted"/>
<evidence type="ECO:0000313" key="3">
    <source>
        <dbReference type="Proteomes" id="UP000789901"/>
    </source>
</evidence>
<name>A0ABN7WE72_GIGMA</name>
<evidence type="ECO:0000313" key="2">
    <source>
        <dbReference type="EMBL" id="CAG8828134.1"/>
    </source>
</evidence>